<feature type="compositionally biased region" description="Acidic residues" evidence="5">
    <location>
        <begin position="450"/>
        <end position="467"/>
    </location>
</feature>
<gene>
    <name evidence="7" type="ORF">GCM10010246_79280</name>
</gene>
<feature type="compositionally biased region" description="Basic and acidic residues" evidence="5">
    <location>
        <begin position="471"/>
        <end position="483"/>
    </location>
</feature>
<reference evidence="8" key="1">
    <citation type="journal article" date="2019" name="Int. J. Syst. Evol. Microbiol.">
        <title>The Global Catalogue of Microorganisms (GCM) 10K type strain sequencing project: providing services to taxonomists for standard genome sequencing and annotation.</title>
        <authorList>
            <consortium name="The Broad Institute Genomics Platform"/>
            <consortium name="The Broad Institute Genome Sequencing Center for Infectious Disease"/>
            <person name="Wu L."/>
            <person name="Ma J."/>
        </authorList>
    </citation>
    <scope>NUCLEOTIDE SEQUENCE [LARGE SCALE GENOMIC DNA]</scope>
    <source>
        <strain evidence="8">JCM 4316</strain>
    </source>
</reference>
<evidence type="ECO:0000259" key="6">
    <source>
        <dbReference type="Pfam" id="PF03109"/>
    </source>
</evidence>
<sequence>MSDLPRKAITRTAKLATLPLGFAGRATWGLGKRIGGRPAEIVAREVQQRTAEQMFKVLGELKGGAMKLGQAMSVFESALPEEIAKPYRAALTKLQEAAPPMPTRTVHAALEQRLGADWRELFVEFDDKPAASASIGQVHRAVWHDGRGVAVKVQYPGAGEALISDLNQLSRFARVLGPLVPGLDVKPLIAELRDRVSEELDYELEAEAQRIHAEEYANDPDVVVPQVVHQSDQVLITEWLDGIPLSEVIAEGGPEQRDRAGQLLARFLFSGASRTGLLHADPHPGNFRLLTGDAPDGPPEKWKLGVLDFGSVDRLPDGLPEPIGIALRMALGGDAEGVYELLRGEGFVKPTIELDPEALLDFLLPMLEPAQVEEFTFDRQWLRRQAARVADRRSPVYELGNQLNLPPAYLLIHRVCLSTIGVLCQLGAEVRLRDELEDWVPGFLEPEDEAAEVDEAEEAAVEAEEAAVEAADGKPEKAAEASA</sequence>
<dbReference type="PANTHER" id="PTHR43851">
    <property type="match status" value="1"/>
</dbReference>
<dbReference type="EMBL" id="BAAASD010000062">
    <property type="protein sequence ID" value="GAA2372756.1"/>
    <property type="molecule type" value="Genomic_DNA"/>
</dbReference>
<keyword evidence="8" id="KW-1185">Reference proteome</keyword>
<dbReference type="CDD" id="cd13970">
    <property type="entry name" value="ABC1_ADCK3"/>
    <property type="match status" value="1"/>
</dbReference>
<accession>A0ABP5U8N8</accession>
<evidence type="ECO:0000256" key="1">
    <source>
        <dbReference type="ARBA" id="ARBA00009670"/>
    </source>
</evidence>
<dbReference type="Proteomes" id="UP001500253">
    <property type="component" value="Unassembled WGS sequence"/>
</dbReference>
<organism evidence="7 8">
    <name type="scientific">Streptomyces cuspidosporus</name>
    <dbReference type="NCBI Taxonomy" id="66882"/>
    <lineage>
        <taxon>Bacteria</taxon>
        <taxon>Bacillati</taxon>
        <taxon>Actinomycetota</taxon>
        <taxon>Actinomycetes</taxon>
        <taxon>Kitasatosporales</taxon>
        <taxon>Streptomycetaceae</taxon>
        <taxon>Streptomyces</taxon>
    </lineage>
</organism>
<comment type="caution">
    <text evidence="7">The sequence shown here is derived from an EMBL/GenBank/DDBJ whole genome shotgun (WGS) entry which is preliminary data.</text>
</comment>
<dbReference type="GO" id="GO:0016301">
    <property type="term" value="F:kinase activity"/>
    <property type="evidence" value="ECO:0007669"/>
    <property type="project" value="UniProtKB-KW"/>
</dbReference>
<evidence type="ECO:0000313" key="7">
    <source>
        <dbReference type="EMBL" id="GAA2372756.1"/>
    </source>
</evidence>
<dbReference type="Pfam" id="PF03109">
    <property type="entry name" value="ABC1"/>
    <property type="match status" value="1"/>
</dbReference>
<keyword evidence="3" id="KW-0547">Nucleotide-binding</keyword>
<dbReference type="RefSeq" id="WP_346179090.1">
    <property type="nucleotide sequence ID" value="NZ_BAAASD010000062.1"/>
</dbReference>
<evidence type="ECO:0000256" key="4">
    <source>
        <dbReference type="ARBA" id="ARBA00022840"/>
    </source>
</evidence>
<dbReference type="InterPro" id="IPR034646">
    <property type="entry name" value="ADCK3_dom"/>
</dbReference>
<evidence type="ECO:0000256" key="5">
    <source>
        <dbReference type="SAM" id="MobiDB-lite"/>
    </source>
</evidence>
<evidence type="ECO:0000313" key="8">
    <source>
        <dbReference type="Proteomes" id="UP001500253"/>
    </source>
</evidence>
<dbReference type="InterPro" id="IPR051409">
    <property type="entry name" value="Atypical_kinase_ADCK"/>
</dbReference>
<evidence type="ECO:0000256" key="3">
    <source>
        <dbReference type="ARBA" id="ARBA00022741"/>
    </source>
</evidence>
<keyword evidence="4" id="KW-0067">ATP-binding</keyword>
<dbReference type="InterPro" id="IPR004147">
    <property type="entry name" value="ABC1_dom"/>
</dbReference>
<proteinExistence type="inferred from homology"/>
<dbReference type="SUPFAM" id="SSF56112">
    <property type="entry name" value="Protein kinase-like (PK-like)"/>
    <property type="match status" value="1"/>
</dbReference>
<keyword evidence="2" id="KW-0808">Transferase</keyword>
<feature type="domain" description="ABC1 atypical kinase-like" evidence="6">
    <location>
        <begin position="93"/>
        <end position="339"/>
    </location>
</feature>
<dbReference type="InterPro" id="IPR011009">
    <property type="entry name" value="Kinase-like_dom_sf"/>
</dbReference>
<evidence type="ECO:0000256" key="2">
    <source>
        <dbReference type="ARBA" id="ARBA00022679"/>
    </source>
</evidence>
<protein>
    <submittedName>
        <fullName evidence="7">AarF/ABC1/UbiB kinase family protein</fullName>
    </submittedName>
</protein>
<name>A0ABP5U8N8_9ACTN</name>
<feature type="region of interest" description="Disordered" evidence="5">
    <location>
        <begin position="450"/>
        <end position="483"/>
    </location>
</feature>
<comment type="similarity">
    <text evidence="1">Belongs to the protein kinase superfamily. ADCK protein kinase family.</text>
</comment>
<keyword evidence="7" id="KW-0418">Kinase</keyword>
<dbReference type="PANTHER" id="PTHR43851:SF3">
    <property type="entry name" value="COENZYME Q8"/>
    <property type="match status" value="1"/>
</dbReference>